<evidence type="ECO:0000313" key="2">
    <source>
        <dbReference type="Proteomes" id="UP000475117"/>
    </source>
</evidence>
<name>A0A6B3LGI8_9BACT</name>
<keyword evidence="2" id="KW-1185">Reference proteome</keyword>
<evidence type="ECO:0000313" key="1">
    <source>
        <dbReference type="EMBL" id="QQL45774.1"/>
    </source>
</evidence>
<organism evidence="1 2">
    <name type="scientific">Sulfuriroseicoccus oceanibius</name>
    <dbReference type="NCBI Taxonomy" id="2707525"/>
    <lineage>
        <taxon>Bacteria</taxon>
        <taxon>Pseudomonadati</taxon>
        <taxon>Verrucomicrobiota</taxon>
        <taxon>Verrucomicrobiia</taxon>
        <taxon>Verrucomicrobiales</taxon>
        <taxon>Verrucomicrobiaceae</taxon>
        <taxon>Sulfuriroseicoccus</taxon>
    </lineage>
</organism>
<dbReference type="AlphaFoldDB" id="A0A6B3LGI8"/>
<proteinExistence type="predicted"/>
<reference evidence="1 2" key="1">
    <citation type="submission" date="2020-12" db="EMBL/GenBank/DDBJ databases">
        <title>Sulforoseuscoccus oceanibium gen. nov., sp. nov., a representative of the phylum Verrucomicrobia with special cytoplasmic membrane, and proposal of Sulforoseuscoccusaceae fam. nov.</title>
        <authorList>
            <person name="Xi F."/>
        </authorList>
    </citation>
    <scope>NUCLEOTIDE SEQUENCE [LARGE SCALE GENOMIC DNA]</scope>
    <source>
        <strain evidence="1 2">T37</strain>
    </source>
</reference>
<protein>
    <submittedName>
        <fullName evidence="1">Uncharacterized protein</fullName>
    </submittedName>
</protein>
<dbReference type="RefSeq" id="WP_164365492.1">
    <property type="nucleotide sequence ID" value="NZ_CP066776.1"/>
</dbReference>
<sequence>MPEPPSPADGNQPLAARIWAALPLRLTLVLIALLWVAKENYPFSHFPMYSNFTSYDYVVFVADQDGDPLPLEHVSAGTRTARLKKQFNGSINDVRESLKVDGKPTPRKQDLTSEQKKPAGDEALAWLWNSMQSRNAAMVRLHQREVTELQLYQIGITREKGRIVKSKPEFISSLKIDTHGN</sequence>
<dbReference type="KEGG" id="soa:G3M56_004095"/>
<accession>A0A6B3LGI8</accession>
<dbReference type="Proteomes" id="UP000475117">
    <property type="component" value="Chromosome"/>
</dbReference>
<gene>
    <name evidence="1" type="ORF">G3M56_004095</name>
</gene>
<dbReference type="EMBL" id="CP066776">
    <property type="protein sequence ID" value="QQL45774.1"/>
    <property type="molecule type" value="Genomic_DNA"/>
</dbReference>